<dbReference type="InterPro" id="IPR036259">
    <property type="entry name" value="MFS_trans_sf"/>
</dbReference>
<keyword evidence="2 5" id="KW-0812">Transmembrane</keyword>
<feature type="signal peptide" evidence="6">
    <location>
        <begin position="1"/>
        <end position="25"/>
    </location>
</feature>
<evidence type="ECO:0000256" key="6">
    <source>
        <dbReference type="SAM" id="SignalP"/>
    </source>
</evidence>
<feature type="transmembrane region" description="Helical" evidence="5">
    <location>
        <begin position="124"/>
        <end position="142"/>
    </location>
</feature>
<dbReference type="PANTHER" id="PTHR11662:SF405">
    <property type="entry name" value="PROTEIN CBG12249"/>
    <property type="match status" value="1"/>
</dbReference>
<proteinExistence type="predicted"/>
<dbReference type="PROSITE" id="PS50850">
    <property type="entry name" value="MFS"/>
    <property type="match status" value="1"/>
</dbReference>
<keyword evidence="6" id="KW-0732">Signal</keyword>
<dbReference type="GO" id="GO:0016020">
    <property type="term" value="C:membrane"/>
    <property type="evidence" value="ECO:0007669"/>
    <property type="project" value="UniProtKB-SubCell"/>
</dbReference>
<dbReference type="GO" id="GO:0006820">
    <property type="term" value="P:monoatomic anion transport"/>
    <property type="evidence" value="ECO:0007669"/>
    <property type="project" value="TreeGrafter"/>
</dbReference>
<evidence type="ECO:0000313" key="8">
    <source>
        <dbReference type="EMBL" id="CAJ0602639.1"/>
    </source>
</evidence>
<dbReference type="Pfam" id="PF07690">
    <property type="entry name" value="MFS_1"/>
    <property type="match status" value="1"/>
</dbReference>
<feature type="transmembrane region" description="Helical" evidence="5">
    <location>
        <begin position="181"/>
        <end position="203"/>
    </location>
</feature>
<accession>A0AA36H2S5</accession>
<feature type="non-terminal residue" evidence="8">
    <location>
        <position position="278"/>
    </location>
</feature>
<evidence type="ECO:0000256" key="1">
    <source>
        <dbReference type="ARBA" id="ARBA00004141"/>
    </source>
</evidence>
<dbReference type="EMBL" id="CATQJL010000305">
    <property type="protein sequence ID" value="CAJ0602639.1"/>
    <property type="molecule type" value="Genomic_DNA"/>
</dbReference>
<evidence type="ECO:0000313" key="9">
    <source>
        <dbReference type="Proteomes" id="UP001176961"/>
    </source>
</evidence>
<keyword evidence="9" id="KW-1185">Reference proteome</keyword>
<comment type="caution">
    <text evidence="8">The sequence shown here is derived from an EMBL/GenBank/DDBJ whole genome shotgun (WGS) entry which is preliminary data.</text>
</comment>
<feature type="domain" description="Major facilitator superfamily (MFS) profile" evidence="7">
    <location>
        <begin position="1"/>
        <end position="278"/>
    </location>
</feature>
<dbReference type="Gene3D" id="1.20.1250.20">
    <property type="entry name" value="MFS general substrate transporter like domains"/>
    <property type="match status" value="1"/>
</dbReference>
<evidence type="ECO:0000256" key="3">
    <source>
        <dbReference type="ARBA" id="ARBA00022989"/>
    </source>
</evidence>
<dbReference type="Proteomes" id="UP001176961">
    <property type="component" value="Unassembled WGS sequence"/>
</dbReference>
<evidence type="ECO:0000256" key="4">
    <source>
        <dbReference type="ARBA" id="ARBA00023136"/>
    </source>
</evidence>
<dbReference type="InterPro" id="IPR020846">
    <property type="entry name" value="MFS_dom"/>
</dbReference>
<evidence type="ECO:0000256" key="5">
    <source>
        <dbReference type="SAM" id="Phobius"/>
    </source>
</evidence>
<organism evidence="8 9">
    <name type="scientific">Cylicocyclus nassatus</name>
    <name type="common">Nematode worm</name>
    <dbReference type="NCBI Taxonomy" id="53992"/>
    <lineage>
        <taxon>Eukaryota</taxon>
        <taxon>Metazoa</taxon>
        <taxon>Ecdysozoa</taxon>
        <taxon>Nematoda</taxon>
        <taxon>Chromadorea</taxon>
        <taxon>Rhabditida</taxon>
        <taxon>Rhabditina</taxon>
        <taxon>Rhabditomorpha</taxon>
        <taxon>Strongyloidea</taxon>
        <taxon>Strongylidae</taxon>
        <taxon>Cylicocyclus</taxon>
    </lineage>
</organism>
<protein>
    <recommendedName>
        <fullName evidence="7">Major facilitator superfamily (MFS) profile domain-containing protein</fullName>
    </recommendedName>
</protein>
<evidence type="ECO:0000259" key="7">
    <source>
        <dbReference type="PROSITE" id="PS50850"/>
    </source>
</evidence>
<comment type="subcellular location">
    <subcellularLocation>
        <location evidence="1">Membrane</location>
        <topology evidence="1">Multi-pass membrane protein</topology>
    </subcellularLocation>
</comment>
<dbReference type="AlphaFoldDB" id="A0AA36H2S5"/>
<name>A0AA36H2S5_CYLNA</name>
<dbReference type="InterPro" id="IPR011701">
    <property type="entry name" value="MFS"/>
</dbReference>
<reference evidence="8" key="1">
    <citation type="submission" date="2023-07" db="EMBL/GenBank/DDBJ databases">
        <authorList>
            <consortium name="CYATHOMIX"/>
        </authorList>
    </citation>
    <scope>NUCLEOTIDE SEQUENCE</scope>
    <source>
        <strain evidence="8">N/A</strain>
    </source>
</reference>
<dbReference type="SUPFAM" id="SSF103473">
    <property type="entry name" value="MFS general substrate transporter"/>
    <property type="match status" value="1"/>
</dbReference>
<feature type="transmembrane region" description="Helical" evidence="5">
    <location>
        <begin position="92"/>
        <end position="112"/>
    </location>
</feature>
<sequence>MRLNLSMAILCMVNSTAFLSDSAEANETAKVAHQPRCEAVIMDEQSAMQAGYTGDLLWSPPMQSLLLSATFYGALVTITFAGLLADRYGPKRIVVAFTLDYIIVTLLTPLLARHSFEAYLVSRIIMGLGEGFVFSCFASVIGKWYTITEKSTAGAMYTSGNQLAAGFSSLIASYLCTLSPGWPLVFYVFGAAGCLWLIPWIIFATNSPSTNRFISEEEKKYLADNIHHMQSSGKLSVPWKKMLASKPLIATVLCQFNYNLQQSLLHAFLPTFFKEELM</sequence>
<keyword evidence="3 5" id="KW-1133">Transmembrane helix</keyword>
<feature type="chain" id="PRO_5041269517" description="Major facilitator superfamily (MFS) profile domain-containing protein" evidence="6">
    <location>
        <begin position="26"/>
        <end position="278"/>
    </location>
</feature>
<dbReference type="PANTHER" id="PTHR11662">
    <property type="entry name" value="SOLUTE CARRIER FAMILY 17"/>
    <property type="match status" value="1"/>
</dbReference>
<evidence type="ECO:0000256" key="2">
    <source>
        <dbReference type="ARBA" id="ARBA00022692"/>
    </source>
</evidence>
<dbReference type="InterPro" id="IPR050382">
    <property type="entry name" value="MFS_Na/Anion_cotransporter"/>
</dbReference>
<dbReference type="GO" id="GO:0022857">
    <property type="term" value="F:transmembrane transporter activity"/>
    <property type="evidence" value="ECO:0007669"/>
    <property type="project" value="InterPro"/>
</dbReference>
<dbReference type="FunFam" id="1.20.1250.20:FF:000941">
    <property type="entry name" value="Uncharacterized protein"/>
    <property type="match status" value="1"/>
</dbReference>
<keyword evidence="4 5" id="KW-0472">Membrane</keyword>
<gene>
    <name evidence="8" type="ORF">CYNAS_LOCUS14622</name>
</gene>
<feature type="transmembrane region" description="Helical" evidence="5">
    <location>
        <begin position="65"/>
        <end position="85"/>
    </location>
</feature>